<evidence type="ECO:0000256" key="5">
    <source>
        <dbReference type="ARBA" id="ARBA00022679"/>
    </source>
</evidence>
<dbReference type="Gene3D" id="1.10.287.130">
    <property type="match status" value="1"/>
</dbReference>
<dbReference type="InterPro" id="IPR004358">
    <property type="entry name" value="Sig_transdc_His_kin-like_C"/>
</dbReference>
<dbReference type="InterPro" id="IPR036097">
    <property type="entry name" value="HisK_dim/P_sf"/>
</dbReference>
<dbReference type="PANTHER" id="PTHR45436">
    <property type="entry name" value="SENSOR HISTIDINE KINASE YKOH"/>
    <property type="match status" value="1"/>
</dbReference>
<keyword evidence="9" id="KW-0902">Two-component regulatory system</keyword>
<dbReference type="CDD" id="cd00082">
    <property type="entry name" value="HisKA"/>
    <property type="match status" value="1"/>
</dbReference>
<dbReference type="InterPro" id="IPR036890">
    <property type="entry name" value="HATPase_C_sf"/>
</dbReference>
<protein>
    <recommendedName>
        <fullName evidence="3">histidine kinase</fullName>
        <ecNumber evidence="3">2.7.13.3</ecNumber>
    </recommendedName>
</protein>
<dbReference type="InterPro" id="IPR003594">
    <property type="entry name" value="HATPase_dom"/>
</dbReference>
<dbReference type="PRINTS" id="PR00344">
    <property type="entry name" value="BCTRLSENSOR"/>
</dbReference>
<feature type="domain" description="Histidine kinase" evidence="12">
    <location>
        <begin position="245"/>
        <end position="449"/>
    </location>
</feature>
<dbReference type="InterPro" id="IPR005467">
    <property type="entry name" value="His_kinase_dom"/>
</dbReference>
<dbReference type="SUPFAM" id="SSF55874">
    <property type="entry name" value="ATPase domain of HSP90 chaperone/DNA topoisomerase II/histidine kinase"/>
    <property type="match status" value="1"/>
</dbReference>
<dbReference type="PROSITE" id="PS50885">
    <property type="entry name" value="HAMP"/>
    <property type="match status" value="1"/>
</dbReference>
<evidence type="ECO:0000256" key="6">
    <source>
        <dbReference type="ARBA" id="ARBA00022692"/>
    </source>
</evidence>
<evidence type="ECO:0000256" key="3">
    <source>
        <dbReference type="ARBA" id="ARBA00012438"/>
    </source>
</evidence>
<keyword evidence="6 11" id="KW-0812">Transmembrane</keyword>
<sequence>MMQKGSIAASLFWLSAGWLIVALVATAFLLTELYSRALDTSLTETLEFHLGTLVERTLVEGDPASAEVAVQDPRFSRPGSGWYWAVTAQEGPVVNLSASLAGSIPPSIQTPFGTSTLRTQVIRDSFGTQIRAIEREVTLNGQRLRFLVTGSLDEILVLVDDFRGQTLIVLGAVGVMLAIMSAIVFRLALRPVERLREAIEQVREGERQAVEGSYPSEIAPLAEEVNELLRSNTQIIERARNQVGNLAHGLKTPLAVMRNEASAEQGALATVVLAESEKMTTLVSTYLDRARIAARTAIVGKKADATMVMLRLVRVMEKLNPHCVIAFQRPDASLPWFRGDEGDLEEMAGNLLDNACKFSGGQVAVSMQAERVASGAMLLIRIEDDGPGLSETEAREVLRRGVRLDERTPGSGLGLDIVKELVDVYGGSLQLKRSVLGGLLAELRLPVAKLGGMGRS</sequence>
<evidence type="ECO:0000256" key="1">
    <source>
        <dbReference type="ARBA" id="ARBA00000085"/>
    </source>
</evidence>
<feature type="domain" description="HAMP" evidence="13">
    <location>
        <begin position="186"/>
        <end position="237"/>
    </location>
</feature>
<evidence type="ECO:0000313" key="14">
    <source>
        <dbReference type="EMBL" id="RUT30986.1"/>
    </source>
</evidence>
<feature type="transmembrane region" description="Helical" evidence="11">
    <location>
        <begin position="167"/>
        <end position="189"/>
    </location>
</feature>
<keyword evidence="8 11" id="KW-1133">Transmembrane helix</keyword>
<dbReference type="PROSITE" id="PS50109">
    <property type="entry name" value="HIS_KIN"/>
    <property type="match status" value="1"/>
</dbReference>
<comment type="catalytic activity">
    <reaction evidence="1">
        <text>ATP + protein L-histidine = ADP + protein N-phospho-L-histidine.</text>
        <dbReference type="EC" id="2.7.13.3"/>
    </reaction>
</comment>
<comment type="subcellular location">
    <subcellularLocation>
        <location evidence="2">Membrane</location>
    </subcellularLocation>
</comment>
<dbReference type="EMBL" id="RZNJ01000003">
    <property type="protein sequence ID" value="RUT30986.1"/>
    <property type="molecule type" value="Genomic_DNA"/>
</dbReference>
<dbReference type="InterPro" id="IPR003661">
    <property type="entry name" value="HisK_dim/P_dom"/>
</dbReference>
<dbReference type="SUPFAM" id="SSF47384">
    <property type="entry name" value="Homodimeric domain of signal transducing histidine kinase"/>
    <property type="match status" value="1"/>
</dbReference>
<evidence type="ECO:0000259" key="13">
    <source>
        <dbReference type="PROSITE" id="PS50885"/>
    </source>
</evidence>
<dbReference type="Pfam" id="PF02518">
    <property type="entry name" value="HATPase_c"/>
    <property type="match status" value="1"/>
</dbReference>
<dbReference type="SMART" id="SM00388">
    <property type="entry name" value="HisKA"/>
    <property type="match status" value="1"/>
</dbReference>
<evidence type="ECO:0000256" key="7">
    <source>
        <dbReference type="ARBA" id="ARBA00022777"/>
    </source>
</evidence>
<comment type="caution">
    <text evidence="14">The sequence shown here is derived from an EMBL/GenBank/DDBJ whole genome shotgun (WGS) entry which is preliminary data.</text>
</comment>
<dbReference type="GO" id="GO:0005886">
    <property type="term" value="C:plasma membrane"/>
    <property type="evidence" value="ECO:0007669"/>
    <property type="project" value="TreeGrafter"/>
</dbReference>
<evidence type="ECO:0000259" key="12">
    <source>
        <dbReference type="PROSITE" id="PS50109"/>
    </source>
</evidence>
<dbReference type="Gene3D" id="3.30.565.10">
    <property type="entry name" value="Histidine kinase-like ATPase, C-terminal domain"/>
    <property type="match status" value="1"/>
</dbReference>
<keyword evidence="10 11" id="KW-0472">Membrane</keyword>
<evidence type="ECO:0000256" key="10">
    <source>
        <dbReference type="ARBA" id="ARBA00023136"/>
    </source>
</evidence>
<reference evidence="14 15" key="1">
    <citation type="journal article" date="2016" name="Int. J. Syst. Evol. Microbiol.">
        <title>Arsenicitalea aurantiaca gen. nov., sp. nov., a new member of the family Hyphomicrobiaceae, isolated from high-arsenic sediment.</title>
        <authorList>
            <person name="Mu Y."/>
            <person name="Zhou L."/>
            <person name="Zeng X.C."/>
            <person name="Liu L."/>
            <person name="Pan Y."/>
            <person name="Chen X."/>
            <person name="Wang J."/>
            <person name="Li S."/>
            <person name="Li W.J."/>
            <person name="Wang Y."/>
        </authorList>
    </citation>
    <scope>NUCLEOTIDE SEQUENCE [LARGE SCALE GENOMIC DNA]</scope>
    <source>
        <strain evidence="14 15">42-50</strain>
    </source>
</reference>
<feature type="transmembrane region" description="Helical" evidence="11">
    <location>
        <begin position="7"/>
        <end position="30"/>
    </location>
</feature>
<organism evidence="14 15">
    <name type="scientific">Arsenicitalea aurantiaca</name>
    <dbReference type="NCBI Taxonomy" id="1783274"/>
    <lineage>
        <taxon>Bacteria</taxon>
        <taxon>Pseudomonadati</taxon>
        <taxon>Pseudomonadota</taxon>
        <taxon>Alphaproteobacteria</taxon>
        <taxon>Hyphomicrobiales</taxon>
        <taxon>Devosiaceae</taxon>
        <taxon>Arsenicitalea</taxon>
    </lineage>
</organism>
<gene>
    <name evidence="14" type="ORF">EMQ25_08890</name>
</gene>
<keyword evidence="15" id="KW-1185">Reference proteome</keyword>
<keyword evidence="7 14" id="KW-0418">Kinase</keyword>
<evidence type="ECO:0000256" key="11">
    <source>
        <dbReference type="SAM" id="Phobius"/>
    </source>
</evidence>
<dbReference type="AlphaFoldDB" id="A0A433XA77"/>
<proteinExistence type="predicted"/>
<keyword evidence="4" id="KW-0597">Phosphoprotein</keyword>
<dbReference type="Proteomes" id="UP000281547">
    <property type="component" value="Unassembled WGS sequence"/>
</dbReference>
<dbReference type="EC" id="2.7.13.3" evidence="3"/>
<accession>A0A433XA77</accession>
<dbReference type="PANTHER" id="PTHR45436:SF5">
    <property type="entry name" value="SENSOR HISTIDINE KINASE TRCS"/>
    <property type="match status" value="1"/>
</dbReference>
<name>A0A433XA77_9HYPH</name>
<evidence type="ECO:0000256" key="8">
    <source>
        <dbReference type="ARBA" id="ARBA00022989"/>
    </source>
</evidence>
<evidence type="ECO:0000313" key="15">
    <source>
        <dbReference type="Proteomes" id="UP000281547"/>
    </source>
</evidence>
<dbReference type="InterPro" id="IPR003660">
    <property type="entry name" value="HAMP_dom"/>
</dbReference>
<evidence type="ECO:0000256" key="2">
    <source>
        <dbReference type="ARBA" id="ARBA00004370"/>
    </source>
</evidence>
<keyword evidence="5" id="KW-0808">Transferase</keyword>
<evidence type="ECO:0000256" key="9">
    <source>
        <dbReference type="ARBA" id="ARBA00023012"/>
    </source>
</evidence>
<dbReference type="InterPro" id="IPR050428">
    <property type="entry name" value="TCS_sensor_his_kinase"/>
</dbReference>
<evidence type="ECO:0000256" key="4">
    <source>
        <dbReference type="ARBA" id="ARBA00022553"/>
    </source>
</evidence>
<dbReference type="GO" id="GO:0000155">
    <property type="term" value="F:phosphorelay sensor kinase activity"/>
    <property type="evidence" value="ECO:0007669"/>
    <property type="project" value="InterPro"/>
</dbReference>
<dbReference type="SMART" id="SM00387">
    <property type="entry name" value="HATPase_c"/>
    <property type="match status" value="1"/>
</dbReference>